<accession>A0ABM7P614</accession>
<organism evidence="2 3">
    <name type="scientific">Pseudodesulfovibrio sediminis</name>
    <dbReference type="NCBI Taxonomy" id="2810563"/>
    <lineage>
        <taxon>Bacteria</taxon>
        <taxon>Pseudomonadati</taxon>
        <taxon>Thermodesulfobacteriota</taxon>
        <taxon>Desulfovibrionia</taxon>
        <taxon>Desulfovibrionales</taxon>
        <taxon>Desulfovibrionaceae</taxon>
    </lineage>
</organism>
<keyword evidence="3" id="KW-1185">Reference proteome</keyword>
<reference evidence="2" key="1">
    <citation type="journal article" date="2022" name="Arch. Microbiol.">
        <title>Pseudodesulfovibrio sediminis sp. nov., a mesophilic and neutrophilic sulfate-reducing bacterium isolated from sediment of a brackish lake.</title>
        <authorList>
            <person name="Takahashi A."/>
            <person name="Kojima H."/>
            <person name="Watanabe M."/>
            <person name="Fukui M."/>
        </authorList>
    </citation>
    <scope>NUCLEOTIDE SEQUENCE</scope>
    <source>
        <strain evidence="2">SF6</strain>
    </source>
</reference>
<gene>
    <name evidence="2" type="ORF">PSDVSF_16230</name>
</gene>
<feature type="transmembrane region" description="Helical" evidence="1">
    <location>
        <begin position="60"/>
        <end position="81"/>
    </location>
</feature>
<evidence type="ECO:0000256" key="1">
    <source>
        <dbReference type="SAM" id="Phobius"/>
    </source>
</evidence>
<feature type="transmembrane region" description="Helical" evidence="1">
    <location>
        <begin position="35"/>
        <end position="54"/>
    </location>
</feature>
<dbReference type="EMBL" id="AP024485">
    <property type="protein sequence ID" value="BCS88381.1"/>
    <property type="molecule type" value="Genomic_DNA"/>
</dbReference>
<sequence length="191" mass="21597">MELFLQIWGGISYLLNKVCFSQAERSTTSRGNRHWRLWSWGVYLIGLPAWVTVFVTEHNWIAAAVESGGAPAMIIGLIIALRGHGHEPKWLDHLARFSVVIGLGLSFFEFGGISTFKQVLELCIAAGFLLGTYLMAKDNIQGYFWLMLGNVSCSTLMGIQQYYILMVQQLVSLVFVVDAYRTRRKTMHESE</sequence>
<name>A0ABM7P614_9BACT</name>
<evidence type="ECO:0008006" key="4">
    <source>
        <dbReference type="Google" id="ProtNLM"/>
    </source>
</evidence>
<evidence type="ECO:0000313" key="2">
    <source>
        <dbReference type="EMBL" id="BCS88381.1"/>
    </source>
</evidence>
<feature type="transmembrane region" description="Helical" evidence="1">
    <location>
        <begin position="119"/>
        <end position="136"/>
    </location>
</feature>
<protein>
    <recommendedName>
        <fullName evidence="4">Nicotinamide riboside transporter PnuC</fullName>
    </recommendedName>
</protein>
<keyword evidence="1" id="KW-0812">Transmembrane</keyword>
<feature type="transmembrane region" description="Helical" evidence="1">
    <location>
        <begin position="93"/>
        <end position="113"/>
    </location>
</feature>
<dbReference type="RefSeq" id="WP_229596076.1">
    <property type="nucleotide sequence ID" value="NZ_AP024485.1"/>
</dbReference>
<keyword evidence="1" id="KW-1133">Transmembrane helix</keyword>
<keyword evidence="1" id="KW-0472">Membrane</keyword>
<dbReference type="Proteomes" id="UP001053296">
    <property type="component" value="Chromosome"/>
</dbReference>
<proteinExistence type="predicted"/>
<evidence type="ECO:0000313" key="3">
    <source>
        <dbReference type="Proteomes" id="UP001053296"/>
    </source>
</evidence>